<keyword evidence="3" id="KW-1185">Reference proteome</keyword>
<gene>
    <name evidence="1" type="ORF">MFU01_85940</name>
    <name evidence="2" type="ORF">SAMN05443572_1011512</name>
</gene>
<protein>
    <recommendedName>
        <fullName evidence="5">Methyltransferase domain-containing protein</fullName>
    </recommendedName>
</protein>
<organism evidence="1 4">
    <name type="scientific">Myxococcus fulvus</name>
    <dbReference type="NCBI Taxonomy" id="33"/>
    <lineage>
        <taxon>Bacteria</taxon>
        <taxon>Pseudomonadati</taxon>
        <taxon>Myxococcota</taxon>
        <taxon>Myxococcia</taxon>
        <taxon>Myxococcales</taxon>
        <taxon>Cystobacterineae</taxon>
        <taxon>Myxococcaceae</taxon>
        <taxon>Myxococcus</taxon>
    </lineage>
</organism>
<name>A0A511THB3_MYXFU</name>
<dbReference type="AlphaFoldDB" id="A0A511THB3"/>
<accession>A0A511THB3</accession>
<dbReference type="OrthoDB" id="511303at2"/>
<evidence type="ECO:0000313" key="3">
    <source>
        <dbReference type="Proteomes" id="UP000183760"/>
    </source>
</evidence>
<evidence type="ECO:0000313" key="4">
    <source>
        <dbReference type="Proteomes" id="UP000321514"/>
    </source>
</evidence>
<dbReference type="SUPFAM" id="SSF53335">
    <property type="entry name" value="S-adenosyl-L-methionine-dependent methyltransferases"/>
    <property type="match status" value="1"/>
</dbReference>
<reference evidence="2 3" key="1">
    <citation type="submission" date="2016-10" db="EMBL/GenBank/DDBJ databases">
        <authorList>
            <person name="Varghese N."/>
            <person name="Submissions S."/>
        </authorList>
    </citation>
    <scope>NUCLEOTIDE SEQUENCE [LARGE SCALE GENOMIC DNA]</scope>
    <source>
        <strain evidence="2 3">DSM 16525</strain>
    </source>
</reference>
<comment type="caution">
    <text evidence="1">The sequence shown here is derived from an EMBL/GenBank/DDBJ whole genome shotgun (WGS) entry which is preliminary data.</text>
</comment>
<evidence type="ECO:0000313" key="2">
    <source>
        <dbReference type="EMBL" id="SET22666.1"/>
    </source>
</evidence>
<proteinExistence type="predicted"/>
<dbReference type="Proteomes" id="UP000183760">
    <property type="component" value="Unassembled WGS sequence"/>
</dbReference>
<reference evidence="1 4" key="2">
    <citation type="submission" date="2019-07" db="EMBL/GenBank/DDBJ databases">
        <title>Whole genome shotgun sequence of Myxococcus fulvus NBRC 100333.</title>
        <authorList>
            <person name="Hosoyama A."/>
            <person name="Uohara A."/>
            <person name="Ohji S."/>
            <person name="Ichikawa N."/>
        </authorList>
    </citation>
    <scope>NUCLEOTIDE SEQUENCE [LARGE SCALE GENOMIC DNA]</scope>
    <source>
        <strain evidence="1 4">NBRC 100333</strain>
    </source>
</reference>
<dbReference type="InterPro" id="IPR029063">
    <property type="entry name" value="SAM-dependent_MTases_sf"/>
</dbReference>
<sequence length="275" mass="30251">MELPPWLEALRQQHVINRVRSDPRTTANSLLGVSPNRIFDEVINGGQADFDVPFEELTGADRALLYAYFNQKGHIEELSAAFRMLFTLTTSIENPVVIDLGAGPCTAGLALAGALGPTTPFTYIGIDRATSMRVLGEALAVASGANMKHVTRYWHNSIQSVPWTKPPSWRPTLVILSYLLASPSVDAATLVRDVDNLTARIGRGPTTIFYTNSLRPDANRSFPVLRAALAGAGFSLIADDQGAIEVSRRGQMQNRSFRYALFHRQARTILKLREE</sequence>
<dbReference type="EMBL" id="FOIB01000001">
    <property type="protein sequence ID" value="SET22666.1"/>
    <property type="molecule type" value="Genomic_DNA"/>
</dbReference>
<dbReference type="EMBL" id="BJXR01000090">
    <property type="protein sequence ID" value="GEN13557.1"/>
    <property type="molecule type" value="Genomic_DNA"/>
</dbReference>
<evidence type="ECO:0000313" key="1">
    <source>
        <dbReference type="EMBL" id="GEN13557.1"/>
    </source>
</evidence>
<dbReference type="Proteomes" id="UP000321514">
    <property type="component" value="Unassembled WGS sequence"/>
</dbReference>
<evidence type="ECO:0008006" key="5">
    <source>
        <dbReference type="Google" id="ProtNLM"/>
    </source>
</evidence>
<dbReference type="RefSeq" id="WP_143096974.1">
    <property type="nucleotide sequence ID" value="NZ_BJXR01000090.1"/>
</dbReference>